<evidence type="ECO:0000313" key="2">
    <source>
        <dbReference type="Proteomes" id="UP000789396"/>
    </source>
</evidence>
<name>A0A9N9PBF0_9GLOM</name>
<accession>A0A9N9PBF0</accession>
<sequence>ELKFVKMVEKIDLYMSCPVKRIGCTKENNPSYWEHANCGGRMYIDTDAD</sequence>
<proteinExistence type="predicted"/>
<reference evidence="1" key="1">
    <citation type="submission" date="2021-06" db="EMBL/GenBank/DDBJ databases">
        <authorList>
            <person name="Kallberg Y."/>
            <person name="Tangrot J."/>
            <person name="Rosling A."/>
        </authorList>
    </citation>
    <scope>NUCLEOTIDE SEQUENCE</scope>
    <source>
        <strain evidence="1">IN212</strain>
    </source>
</reference>
<protein>
    <submittedName>
        <fullName evidence="1">6737_t:CDS:1</fullName>
    </submittedName>
</protein>
<dbReference type="Proteomes" id="UP000789396">
    <property type="component" value="Unassembled WGS sequence"/>
</dbReference>
<organism evidence="1 2">
    <name type="scientific">Racocetra fulgida</name>
    <dbReference type="NCBI Taxonomy" id="60492"/>
    <lineage>
        <taxon>Eukaryota</taxon>
        <taxon>Fungi</taxon>
        <taxon>Fungi incertae sedis</taxon>
        <taxon>Mucoromycota</taxon>
        <taxon>Glomeromycotina</taxon>
        <taxon>Glomeromycetes</taxon>
        <taxon>Diversisporales</taxon>
        <taxon>Gigasporaceae</taxon>
        <taxon>Racocetra</taxon>
    </lineage>
</organism>
<feature type="non-terminal residue" evidence="1">
    <location>
        <position position="1"/>
    </location>
</feature>
<evidence type="ECO:0000313" key="1">
    <source>
        <dbReference type="EMBL" id="CAG8804630.1"/>
    </source>
</evidence>
<gene>
    <name evidence="1" type="ORF">RFULGI_LOCUS18092</name>
</gene>
<dbReference type="EMBL" id="CAJVPZ010076423">
    <property type="protein sequence ID" value="CAG8804630.1"/>
    <property type="molecule type" value="Genomic_DNA"/>
</dbReference>
<dbReference type="AlphaFoldDB" id="A0A9N9PBF0"/>
<keyword evidence="2" id="KW-1185">Reference proteome</keyword>
<feature type="non-terminal residue" evidence="1">
    <location>
        <position position="49"/>
    </location>
</feature>
<comment type="caution">
    <text evidence="1">The sequence shown here is derived from an EMBL/GenBank/DDBJ whole genome shotgun (WGS) entry which is preliminary data.</text>
</comment>